<protein>
    <submittedName>
        <fullName evidence="1">CRISPR-associated protein Cmr3</fullName>
    </submittedName>
</protein>
<dbReference type="Pfam" id="PF09700">
    <property type="entry name" value="Cas_Cmr3"/>
    <property type="match status" value="1"/>
</dbReference>
<evidence type="ECO:0000313" key="1">
    <source>
        <dbReference type="EMBL" id="SNZ16123.1"/>
    </source>
</evidence>
<dbReference type="Proteomes" id="UP000218627">
    <property type="component" value="Unassembled WGS sequence"/>
</dbReference>
<sequence>MKAYKVKAYNPVWFGGLRHMTMEEEHYMKSDVFPNIMRFFKFVKDSDRKGACYGVFLYDERKNTFLFPAPADIVGKRKTGGDWKVLTLRRLTLPTCKEEKLLPLIRGSLTAFETVEGYAITSKGLEAWMEASPDIELVKLKDLVKTEMKVGLKIDKDTKTAQESLLYFQERVRLKDGISFVFLANRKGSWSFLGGERNPAVVEEVKDLPELFSQRVQVKKGRYYKLYLLTHTYIEEAKEGKEIKLRGIEGKMELKFELAWIFSRGSEFVSGYNKPALEMLKPGCVLVLKATTEGDFSSLCQVLVSEKLFNIDNLKRFNESGWNTGILTEGG</sequence>
<proteinExistence type="predicted"/>
<reference evidence="2" key="1">
    <citation type="submission" date="2017-09" db="EMBL/GenBank/DDBJ databases">
        <authorList>
            <person name="Varghese N."/>
            <person name="Submissions S."/>
        </authorList>
    </citation>
    <scope>NUCLEOTIDE SEQUENCE [LARGE SCALE GENOMIC DNA]</scope>
    <source>
        <strain evidence="2">DSM 2913</strain>
    </source>
</reference>
<evidence type="ECO:0000313" key="2">
    <source>
        <dbReference type="Proteomes" id="UP000218627"/>
    </source>
</evidence>
<dbReference type="EMBL" id="OBEN01000010">
    <property type="protein sequence ID" value="SNZ16123.1"/>
    <property type="molecule type" value="Genomic_DNA"/>
</dbReference>
<dbReference type="AlphaFoldDB" id="A0A285P4M7"/>
<name>A0A285P4M7_9AQUI</name>
<dbReference type="RefSeq" id="WP_180764110.1">
    <property type="nucleotide sequence ID" value="NZ_OBEN01000010.1"/>
</dbReference>
<gene>
    <name evidence="1" type="ORF">SAMN06265353_1526</name>
</gene>
<keyword evidence="2" id="KW-1185">Reference proteome</keyword>
<organism evidence="1 2">
    <name type="scientific">Hydrogenobacter hydrogenophilus</name>
    <dbReference type="NCBI Taxonomy" id="35835"/>
    <lineage>
        <taxon>Bacteria</taxon>
        <taxon>Pseudomonadati</taxon>
        <taxon>Aquificota</taxon>
        <taxon>Aquificia</taxon>
        <taxon>Aquificales</taxon>
        <taxon>Aquificaceae</taxon>
        <taxon>Hydrogenobacter</taxon>
    </lineage>
</organism>
<dbReference type="InterPro" id="IPR019117">
    <property type="entry name" value="CRISPR-assoc_protein_Cmr3"/>
</dbReference>
<accession>A0A285P4M7</accession>